<organism evidence="1 2">
    <name type="scientific">Bacillus suaedaesalsae</name>
    <dbReference type="NCBI Taxonomy" id="2810349"/>
    <lineage>
        <taxon>Bacteria</taxon>
        <taxon>Bacillati</taxon>
        <taxon>Bacillota</taxon>
        <taxon>Bacilli</taxon>
        <taxon>Bacillales</taxon>
        <taxon>Bacillaceae</taxon>
        <taxon>Bacillus</taxon>
    </lineage>
</organism>
<gene>
    <name evidence="1" type="ORF">JR050_11145</name>
</gene>
<keyword evidence="2" id="KW-1185">Reference proteome</keyword>
<dbReference type="RefSeq" id="WP_204203569.1">
    <property type="nucleotide sequence ID" value="NZ_JAFELM010000030.1"/>
</dbReference>
<reference evidence="1 2" key="1">
    <citation type="submission" date="2021-02" db="EMBL/GenBank/DDBJ databases">
        <title>Bacillus sp. RD4P76, an endophyte from a halophyte.</title>
        <authorList>
            <person name="Sun J.-Q."/>
        </authorList>
    </citation>
    <scope>NUCLEOTIDE SEQUENCE [LARGE SCALE GENOMIC DNA]</scope>
    <source>
        <strain evidence="1 2">RD4P76</strain>
    </source>
</reference>
<evidence type="ECO:0000313" key="2">
    <source>
        <dbReference type="Proteomes" id="UP001518925"/>
    </source>
</evidence>
<comment type="caution">
    <text evidence="1">The sequence shown here is derived from an EMBL/GenBank/DDBJ whole genome shotgun (WGS) entry which is preliminary data.</text>
</comment>
<dbReference type="EMBL" id="JAFELM010000030">
    <property type="protein sequence ID" value="MBM6618214.1"/>
    <property type="molecule type" value="Genomic_DNA"/>
</dbReference>
<evidence type="ECO:0000313" key="1">
    <source>
        <dbReference type="EMBL" id="MBM6618214.1"/>
    </source>
</evidence>
<dbReference type="Proteomes" id="UP001518925">
    <property type="component" value="Unassembled WGS sequence"/>
</dbReference>
<accession>A0ABS2DI95</accession>
<proteinExistence type="predicted"/>
<name>A0ABS2DI95_9BACI</name>
<dbReference type="SUPFAM" id="SSF56059">
    <property type="entry name" value="Glutathione synthetase ATP-binding domain-like"/>
    <property type="match status" value="1"/>
</dbReference>
<protein>
    <submittedName>
        <fullName evidence="1">YheC/YheD family protein</fullName>
    </submittedName>
</protein>
<dbReference type="InterPro" id="IPR026838">
    <property type="entry name" value="YheC/D"/>
</dbReference>
<sequence length="366" mass="41889">MSSTNNVGIILPDKIYKNMSNMTPDVRCMLNLFEKAAKHNNIRLCYLTLNRIRPDKRTVEAFIMVGNEFVFKEVVRPKVIYSRIIDYSPICQAHIKSLLESGITVFNRPNYDVEKYTIHQLLEINNLLKKHLPYTLPLTLQSLKLMMNKYNSLILKPNYGEKGMGAMKLDRSGKYWSLSYKLSGELDVRHEYFINSFPSILLSRIKERKYIIQETIPLATYMGSPFDMRVSVQKNIEGNFTVTGIMCKVAKQNDFLTNGAQGSSTYLIKKILPETNIITSPSKLRKNIFSISLGIAHYLDHQFPHLADLGFDIGVTKDGVPYFIECNFISDYLGGIIANGKLLAEEWSSVFTTPIDYAKYLLDKMD</sequence>
<dbReference type="Pfam" id="PF14398">
    <property type="entry name" value="ATPgrasp_YheCD"/>
    <property type="match status" value="1"/>
</dbReference>